<dbReference type="PANTHER" id="PTHR23022">
    <property type="entry name" value="TRANSPOSABLE ELEMENT-RELATED"/>
    <property type="match status" value="1"/>
</dbReference>
<organism evidence="1 2">
    <name type="scientific">Mola mola</name>
    <name type="common">Ocean sunfish</name>
    <name type="synonym">Tetraodon mola</name>
    <dbReference type="NCBI Taxonomy" id="94237"/>
    <lineage>
        <taxon>Eukaryota</taxon>
        <taxon>Metazoa</taxon>
        <taxon>Chordata</taxon>
        <taxon>Craniata</taxon>
        <taxon>Vertebrata</taxon>
        <taxon>Euteleostomi</taxon>
        <taxon>Actinopterygii</taxon>
        <taxon>Neopterygii</taxon>
        <taxon>Teleostei</taxon>
        <taxon>Neoteleostei</taxon>
        <taxon>Acanthomorphata</taxon>
        <taxon>Eupercaria</taxon>
        <taxon>Tetraodontiformes</taxon>
        <taxon>Molidae</taxon>
        <taxon>Mola</taxon>
    </lineage>
</organism>
<evidence type="ECO:0008006" key="3">
    <source>
        <dbReference type="Google" id="ProtNLM"/>
    </source>
</evidence>
<dbReference type="PANTHER" id="PTHR23022:SF134">
    <property type="entry name" value="TRANSPOSABLE ELEMENT TC1 TRANSPOSASE"/>
    <property type="match status" value="1"/>
</dbReference>
<sequence length="290" mass="33754">MARSRRCSEEQRALIKKLIGEGKMYKEVQKMIGCSAKMISNALKRNTKPERRGRKRKTTIRMDGRIARMAKTQPVISSRVNKDSLMLPVSTVTIRRRLCEAKFSARRYKEHINWPKEKWRSILWTDESKIVIFGSRGHRQFPQYTVKTVMHGGTSIIIWACFSYYGVGPISRVPGIMDQFGYIKILEVTLPYAEDEMPLKWVFQQDNDPKHTSKRAASWFQTNNIKVMECPAQSPTLYPIQNLWGDIKNAVSEAKPKKARIPVHRCQKLVDSMQHRCETVLRNRGYTTKY</sequence>
<evidence type="ECO:0000313" key="1">
    <source>
        <dbReference type="Ensembl" id="ENSMMOP00000025263.1"/>
    </source>
</evidence>
<name>A0A3Q3X304_MOLML</name>
<proteinExistence type="predicted"/>
<dbReference type="Gene3D" id="3.30.420.10">
    <property type="entry name" value="Ribonuclease H-like superfamily/Ribonuclease H"/>
    <property type="match status" value="1"/>
</dbReference>
<evidence type="ECO:0000313" key="2">
    <source>
        <dbReference type="Proteomes" id="UP000261620"/>
    </source>
</evidence>
<reference evidence="1" key="2">
    <citation type="submission" date="2025-09" db="UniProtKB">
        <authorList>
            <consortium name="Ensembl"/>
        </authorList>
    </citation>
    <scope>IDENTIFICATION</scope>
</reference>
<accession>A0A3Q3X304</accession>
<dbReference type="Ensembl" id="ENSMMOT00000025685.1">
    <property type="protein sequence ID" value="ENSMMOP00000025263.1"/>
    <property type="gene ID" value="ENSMMOG00000019176.1"/>
</dbReference>
<dbReference type="STRING" id="94237.ENSMMOP00000025263"/>
<dbReference type="InterPro" id="IPR052338">
    <property type="entry name" value="Transposase_5"/>
</dbReference>
<dbReference type="GO" id="GO:0003676">
    <property type="term" value="F:nucleic acid binding"/>
    <property type="evidence" value="ECO:0007669"/>
    <property type="project" value="InterPro"/>
</dbReference>
<reference evidence="1" key="1">
    <citation type="submission" date="2025-08" db="UniProtKB">
        <authorList>
            <consortium name="Ensembl"/>
        </authorList>
    </citation>
    <scope>IDENTIFICATION</scope>
</reference>
<protein>
    <recommendedName>
        <fullName evidence="3">Tc1-like transposase DDE domain-containing protein</fullName>
    </recommendedName>
</protein>
<dbReference type="Proteomes" id="UP000261620">
    <property type="component" value="Unplaced"/>
</dbReference>
<dbReference type="InterPro" id="IPR036397">
    <property type="entry name" value="RNaseH_sf"/>
</dbReference>
<dbReference type="OMA" id="YKEHINW"/>
<dbReference type="AlphaFoldDB" id="A0A3Q3X304"/>
<keyword evidence="2" id="KW-1185">Reference proteome</keyword>